<dbReference type="Pfam" id="PF00873">
    <property type="entry name" value="ACR_tran"/>
    <property type="match status" value="1"/>
</dbReference>
<reference evidence="2 3" key="1">
    <citation type="submission" date="2024-09" db="EMBL/GenBank/DDBJ databases">
        <authorList>
            <person name="Sun Q."/>
            <person name="Mori K."/>
        </authorList>
    </citation>
    <scope>NUCLEOTIDE SEQUENCE [LARGE SCALE GENOMIC DNA]</scope>
    <source>
        <strain evidence="2 3">CECT 9424</strain>
    </source>
</reference>
<dbReference type="RefSeq" id="WP_377068272.1">
    <property type="nucleotide sequence ID" value="NZ_JBHMEC010000010.1"/>
</dbReference>
<accession>A0ABV5HYB0</accession>
<dbReference type="SUPFAM" id="SSF82714">
    <property type="entry name" value="Multidrug efflux transporter AcrB TolC docking domain, DN and DC subdomains"/>
    <property type="match status" value="2"/>
</dbReference>
<keyword evidence="1" id="KW-0812">Transmembrane</keyword>
<dbReference type="Gene3D" id="3.30.70.1320">
    <property type="entry name" value="Multidrug efflux transporter AcrB pore domain like"/>
    <property type="match status" value="1"/>
</dbReference>
<feature type="transmembrane region" description="Helical" evidence="1">
    <location>
        <begin position="878"/>
        <end position="901"/>
    </location>
</feature>
<feature type="transmembrane region" description="Helical" evidence="1">
    <location>
        <begin position="430"/>
        <end position="450"/>
    </location>
</feature>
<dbReference type="SUPFAM" id="SSF82693">
    <property type="entry name" value="Multidrug efflux transporter AcrB pore domain, PN1, PN2, PC1 and PC2 subdomains"/>
    <property type="match status" value="4"/>
</dbReference>
<comment type="caution">
    <text evidence="2">The sequence shown here is derived from an EMBL/GenBank/DDBJ whole genome shotgun (WGS) entry which is preliminary data.</text>
</comment>
<evidence type="ECO:0000313" key="2">
    <source>
        <dbReference type="EMBL" id="MFB9149397.1"/>
    </source>
</evidence>
<dbReference type="PANTHER" id="PTHR32063">
    <property type="match status" value="1"/>
</dbReference>
<evidence type="ECO:0000256" key="1">
    <source>
        <dbReference type="SAM" id="Phobius"/>
    </source>
</evidence>
<dbReference type="Gene3D" id="3.30.2090.10">
    <property type="entry name" value="Multidrug efflux transporter AcrB TolC docking domain, DN and DC subdomains"/>
    <property type="match status" value="2"/>
</dbReference>
<feature type="transmembrane region" description="Helical" evidence="1">
    <location>
        <begin position="359"/>
        <end position="381"/>
    </location>
</feature>
<dbReference type="Proteomes" id="UP001589670">
    <property type="component" value="Unassembled WGS sequence"/>
</dbReference>
<feature type="transmembrane region" description="Helical" evidence="1">
    <location>
        <begin position="519"/>
        <end position="541"/>
    </location>
</feature>
<dbReference type="InterPro" id="IPR001036">
    <property type="entry name" value="Acrflvin-R"/>
</dbReference>
<keyword evidence="1" id="KW-0472">Membrane</keyword>
<dbReference type="PANTHER" id="PTHR32063:SF14">
    <property type="entry name" value="BLL4319 PROTEIN"/>
    <property type="match status" value="1"/>
</dbReference>
<feature type="transmembrane region" description="Helical" evidence="1">
    <location>
        <begin position="12"/>
        <end position="29"/>
    </location>
</feature>
<keyword evidence="1" id="KW-1133">Transmembrane helix</keyword>
<dbReference type="SUPFAM" id="SSF82866">
    <property type="entry name" value="Multidrug efflux transporter AcrB transmembrane domain"/>
    <property type="match status" value="2"/>
</dbReference>
<feature type="transmembrane region" description="Helical" evidence="1">
    <location>
        <begin position="462"/>
        <end position="485"/>
    </location>
</feature>
<dbReference type="InterPro" id="IPR027463">
    <property type="entry name" value="AcrB_DN_DC_subdom"/>
</dbReference>
<organism evidence="2 3">
    <name type="scientific">Roseovarius ramblicola</name>
    <dbReference type="NCBI Taxonomy" id="2022336"/>
    <lineage>
        <taxon>Bacteria</taxon>
        <taxon>Pseudomonadati</taxon>
        <taxon>Pseudomonadota</taxon>
        <taxon>Alphaproteobacteria</taxon>
        <taxon>Rhodobacterales</taxon>
        <taxon>Roseobacteraceae</taxon>
        <taxon>Roseovarius</taxon>
    </lineage>
</organism>
<feature type="transmembrane region" description="Helical" evidence="1">
    <location>
        <begin position="848"/>
        <end position="866"/>
    </location>
</feature>
<dbReference type="PRINTS" id="PR00702">
    <property type="entry name" value="ACRIFLAVINRP"/>
</dbReference>
<keyword evidence="3" id="KW-1185">Reference proteome</keyword>
<dbReference type="Gene3D" id="1.20.1640.10">
    <property type="entry name" value="Multidrug efflux transporter AcrB transmembrane domain"/>
    <property type="match status" value="2"/>
</dbReference>
<dbReference type="EMBL" id="JBHMEC010000010">
    <property type="protein sequence ID" value="MFB9149397.1"/>
    <property type="molecule type" value="Genomic_DNA"/>
</dbReference>
<evidence type="ECO:0000313" key="3">
    <source>
        <dbReference type="Proteomes" id="UP001589670"/>
    </source>
</evidence>
<proteinExistence type="predicted"/>
<gene>
    <name evidence="2" type="ORF">ACFFU4_06480</name>
</gene>
<feature type="transmembrane region" description="Helical" evidence="1">
    <location>
        <begin position="907"/>
        <end position="928"/>
    </location>
</feature>
<dbReference type="Gene3D" id="3.30.70.1440">
    <property type="entry name" value="Multidrug efflux transporter AcrB pore domain"/>
    <property type="match status" value="1"/>
</dbReference>
<protein>
    <submittedName>
        <fullName evidence="2">Efflux RND transporter permease subunit</fullName>
    </submittedName>
</protein>
<sequence>MTLSDIAVRRPVLAAVASLLIIIFGLAALRDLPVRELPDVDNSVVTVTTTYRGAAPEVIDTDITEAVEGAVASIAGIRTISSESRQGRSRVTIEFETGVDIDVAANDVRDAVGRVRGELPDEAEEPQVVKSDADASPVMRLAITSDRMTTAEITDYIDRFIADRLATVAGVASVDIAGDRPFAVRIWLDRRALAARNLTVADVEAALRRSNIELPAGEVESDARQLTVRLNSRLASIEDFRDVVIDRMGGYPVRLRDVARVEPGVADDSTVVRTNGNDAVGLWVLRQSQSNTLAISNAVRAEIAAMEPTLPAGMEIIVGSDDALFVGASIREVVIALGISLALVIAVILVFLRSGRATLIPAITIPVSLVGTFLLIGLWGFSLNTLTLLALLLAIGLVVDDAIVVLENIQRRIEEGEAPLAASLNGARQVTFAVVATSLTLIAVFVPLSFMPGQVGRLFVEFGWVLAGTVAISTFVALTACPALASKVLSARARRGAQADTPVRESLTRRVYRGMLSRAVGMPIVVLALTLAVTGGAALFYDGLPRELAPREDRGVGFVPLTAPQGSTVAHSDMAARQVEEILVPHVESGEIETVFTFTGWGGRAWRSFVVFRLAPWEERDRPISALVGELAPQMSRVTIARGFPVTPAGLGLRGSSTPVQVVIGGPDFESVKDWATAFLARAEDVPGLVNPEINYEENLPQLDISIDRARADDLGISAEAIAATLQTMLASREVTTFVSRGREYPVLLQAEDADRRTPTDIENIFLRAGDGETLVPLGALVSLDENAAAPSLRRFDRLPSIQLSGALAPDAQLGTVLEHLEEIATEILPAEAKLGYDGQSRTYQDTAGGANVVFVLALVIVYLVLAAQFESFMHPVVIMLTVPIGVAGAIYAMALGGLSINVYSQIGIILLIGLIAKNGILIVEFANQLRDEGRDVREAVIEASVLRLRPIMMTAISTVLGALPLVLASGAGAESRIAVGTVIIAGLSLATALMLFVTPVLYNLLARFTRPRGAMEAALEREMAHHGARQGAQPAE</sequence>
<feature type="transmembrane region" description="Helical" evidence="1">
    <location>
        <begin position="978"/>
        <end position="1006"/>
    </location>
</feature>
<dbReference type="Gene3D" id="3.30.70.1430">
    <property type="entry name" value="Multidrug efflux transporter AcrB pore domain"/>
    <property type="match status" value="2"/>
</dbReference>
<feature type="transmembrane region" description="Helical" evidence="1">
    <location>
        <begin position="949"/>
        <end position="972"/>
    </location>
</feature>
<name>A0ABV5HYB0_9RHOB</name>
<feature type="transmembrane region" description="Helical" evidence="1">
    <location>
        <begin position="387"/>
        <end position="409"/>
    </location>
</feature>
<feature type="transmembrane region" description="Helical" evidence="1">
    <location>
        <begin position="333"/>
        <end position="352"/>
    </location>
</feature>